<proteinExistence type="predicted"/>
<feature type="transmembrane region" description="Helical" evidence="2">
    <location>
        <begin position="524"/>
        <end position="550"/>
    </location>
</feature>
<dbReference type="InterPro" id="IPR003961">
    <property type="entry name" value="FN3_dom"/>
</dbReference>
<feature type="region of interest" description="Disordered" evidence="1">
    <location>
        <begin position="320"/>
        <end position="339"/>
    </location>
</feature>
<evidence type="ECO:0000313" key="4">
    <source>
        <dbReference type="Ensembl" id="ENSEBUP00000017739.1"/>
    </source>
</evidence>
<dbReference type="SUPFAM" id="SSF49265">
    <property type="entry name" value="Fibronectin type III"/>
    <property type="match status" value="2"/>
</dbReference>
<keyword evidence="2" id="KW-0472">Membrane</keyword>
<evidence type="ECO:0000256" key="2">
    <source>
        <dbReference type="SAM" id="Phobius"/>
    </source>
</evidence>
<feature type="domain" description="Fibronectin type-III" evidence="3">
    <location>
        <begin position="59"/>
        <end position="155"/>
    </location>
</feature>
<dbReference type="GO" id="GO:0016020">
    <property type="term" value="C:membrane"/>
    <property type="evidence" value="ECO:0007669"/>
    <property type="project" value="UniProtKB-SubCell"/>
</dbReference>
<dbReference type="Proteomes" id="UP000694388">
    <property type="component" value="Unplaced"/>
</dbReference>
<dbReference type="InterPro" id="IPR036116">
    <property type="entry name" value="FN3_sf"/>
</dbReference>
<keyword evidence="2" id="KW-1133">Transmembrane helix</keyword>
<dbReference type="PANTHER" id="PTHR46957">
    <property type="entry name" value="CYTOKINE RECEPTOR"/>
    <property type="match status" value="1"/>
</dbReference>
<dbReference type="InterPro" id="IPR013783">
    <property type="entry name" value="Ig-like_fold"/>
</dbReference>
<dbReference type="Gene3D" id="2.60.40.10">
    <property type="entry name" value="Immunoglobulins"/>
    <property type="match status" value="3"/>
</dbReference>
<reference evidence="4" key="2">
    <citation type="submission" date="2025-09" db="UniProtKB">
        <authorList>
            <consortium name="Ensembl"/>
        </authorList>
    </citation>
    <scope>IDENTIFICATION</scope>
</reference>
<dbReference type="SMART" id="SM00060">
    <property type="entry name" value="FN3"/>
    <property type="match status" value="3"/>
</dbReference>
<dbReference type="PROSITE" id="PS50853">
    <property type="entry name" value="FN3"/>
    <property type="match status" value="2"/>
</dbReference>
<organism evidence="4 5">
    <name type="scientific">Eptatretus burgeri</name>
    <name type="common">Inshore hagfish</name>
    <dbReference type="NCBI Taxonomy" id="7764"/>
    <lineage>
        <taxon>Eukaryota</taxon>
        <taxon>Metazoa</taxon>
        <taxon>Chordata</taxon>
        <taxon>Craniata</taxon>
        <taxon>Vertebrata</taxon>
        <taxon>Cyclostomata</taxon>
        <taxon>Myxini</taxon>
        <taxon>Myxiniformes</taxon>
        <taxon>Myxinidae</taxon>
        <taxon>Eptatretinae</taxon>
        <taxon>Eptatretus</taxon>
    </lineage>
</organism>
<name>A0A8C4QMF8_EPTBU</name>
<protein>
    <recommendedName>
        <fullName evidence="3">Fibronectin type-III domain-containing protein</fullName>
    </recommendedName>
</protein>
<dbReference type="CDD" id="cd00063">
    <property type="entry name" value="FN3"/>
    <property type="match status" value="3"/>
</dbReference>
<dbReference type="Pfam" id="PF00041">
    <property type="entry name" value="fn3"/>
    <property type="match status" value="2"/>
</dbReference>
<evidence type="ECO:0000313" key="5">
    <source>
        <dbReference type="Proteomes" id="UP000694388"/>
    </source>
</evidence>
<feature type="domain" description="Fibronectin type-III" evidence="3">
    <location>
        <begin position="248"/>
        <end position="336"/>
    </location>
</feature>
<sequence length="792" mass="88344">MYKLEYNKLDLQDVVSIVIRKDSSKLIITNLEPATTYIAHLTYTNSTSVIDKTDGAIFTTHDPWKVLDVVVILSSKEITWNPSSYPSDPVVSYTANVEPVTPSPSISGQEIDTTSPFCMYRELKAGINYSVQVTAVTQSGYSYQSDPVFFTSYYDIMVNATPSNTSAVITWENLNSERVVNKWMVKYRNPNTHEDVVTNASSSLTTTLEDLLPNTTIPVTVFALTDDGQVDTFRTIMVTTLPSSKASRPLNLRFQEGDFDSLFVVWDKPKITTGNVKYMVSYSNVNEITTNIFLFVTGLEQDMEYTFRVVAIDDNGNGSATSKAYHKPATSRTGDPSKGTRLIPFPAQHVIEAVRKSAILLELPQCGYFNNMSDMISNGKDKMSVCVIVVEDGDAVEEGVKLPNSILNNTYGSTNVGKNEPYTAGCMSLDDCRGNVSRATIHQKRDVASSTGVYNVGSEDDIPSSESTASHYNGPLKEATDYRVRYILNDESSIISFSNWSNVIQTKKGIPYESINTSSMWKSAAMIIAATILAILLALLLLLLCLTCLCCKRRTSNTLKARYTIYNTHFMPNDNDLSSISTENDVAMMKDGTMKTAPPYTAFSTLKSIPEEEQDETTTGYKRLSSLLRFSSVPRSSVKTKVYGNTTNSSEHETTHTLTNNQRIIYSPLQRPGVQTVIENPAFKLEEDMPRTTWNNISDYSSHQSDTTNSSLENVDLYNKVIRTSRKSVDDSFVNYSMGRSKTSYPDFSMRSASVYGAQLHTLNREYTLHRVQSKVNKKMQEFTSTNDDPYL</sequence>
<evidence type="ECO:0000256" key="1">
    <source>
        <dbReference type="SAM" id="MobiDB-lite"/>
    </source>
</evidence>
<evidence type="ECO:0000259" key="3">
    <source>
        <dbReference type="PROSITE" id="PS50853"/>
    </source>
</evidence>
<dbReference type="AlphaFoldDB" id="A0A8C4QMF8"/>
<keyword evidence="5" id="KW-1185">Reference proteome</keyword>
<reference evidence="4" key="1">
    <citation type="submission" date="2025-08" db="UniProtKB">
        <authorList>
            <consortium name="Ensembl"/>
        </authorList>
    </citation>
    <scope>IDENTIFICATION</scope>
</reference>
<keyword evidence="2" id="KW-0812">Transmembrane</keyword>
<dbReference type="PANTHER" id="PTHR46957:SF3">
    <property type="entry name" value="CYTOKINE RECEPTOR"/>
    <property type="match status" value="1"/>
</dbReference>
<accession>A0A8C4QMF8</accession>
<dbReference type="InterPro" id="IPR050713">
    <property type="entry name" value="RTP_Phos/Ushers"/>
</dbReference>
<dbReference type="Ensembl" id="ENSEBUT00000018315.1">
    <property type="protein sequence ID" value="ENSEBUP00000017739.1"/>
    <property type="gene ID" value="ENSEBUG00000011085.1"/>
</dbReference>